<organism evidence="2 3">
    <name type="scientific">Fulvimarina endophytica</name>
    <dbReference type="NCBI Taxonomy" id="2293836"/>
    <lineage>
        <taxon>Bacteria</taxon>
        <taxon>Pseudomonadati</taxon>
        <taxon>Pseudomonadota</taxon>
        <taxon>Alphaproteobacteria</taxon>
        <taxon>Hyphomicrobiales</taxon>
        <taxon>Aurantimonadaceae</taxon>
        <taxon>Fulvimarina</taxon>
    </lineage>
</organism>
<feature type="region of interest" description="Disordered" evidence="1">
    <location>
        <begin position="1"/>
        <end position="35"/>
    </location>
</feature>
<keyword evidence="3" id="KW-1185">Reference proteome</keyword>
<sequence length="212" mass="22890">MGENSAPPSADPSTAGAAPQPRMLTSEEQPASPEEQALYEKFVSKAFLMVYDKKFIPKVLEMLAGGDDPLEGLAVTASMVIARVMKAAKDAGQKLPGDVAFAGAKEIFEDLAELSRRAGIKDYSQDRDALEGAMFRTMDQLRMILEQSGDIDREAAKADLAMLQEMDQSGQLERLFMDLAQKDEAAGAQPQAPATSEAPPKRRGGLMPQGER</sequence>
<feature type="region of interest" description="Disordered" evidence="1">
    <location>
        <begin position="179"/>
        <end position="212"/>
    </location>
</feature>
<proteinExistence type="predicted"/>
<protein>
    <submittedName>
        <fullName evidence="2">Uncharacterized protein</fullName>
    </submittedName>
</protein>
<name>A0A371X719_9HYPH</name>
<evidence type="ECO:0000313" key="3">
    <source>
        <dbReference type="Proteomes" id="UP000264310"/>
    </source>
</evidence>
<dbReference type="Proteomes" id="UP000264310">
    <property type="component" value="Unassembled WGS sequence"/>
</dbReference>
<dbReference type="EMBL" id="QURL01000002">
    <property type="protein sequence ID" value="RFC65025.1"/>
    <property type="molecule type" value="Genomic_DNA"/>
</dbReference>
<evidence type="ECO:0000256" key="1">
    <source>
        <dbReference type="SAM" id="MobiDB-lite"/>
    </source>
</evidence>
<reference evidence="2 3" key="1">
    <citation type="submission" date="2018-08" db="EMBL/GenBank/DDBJ databases">
        <title>Fulvimarina sp. 85, whole genome shotgun sequence.</title>
        <authorList>
            <person name="Tuo L."/>
        </authorList>
    </citation>
    <scope>NUCLEOTIDE SEQUENCE [LARGE SCALE GENOMIC DNA]</scope>
    <source>
        <strain evidence="2 3">85</strain>
    </source>
</reference>
<gene>
    <name evidence="2" type="ORF">DYI37_03935</name>
</gene>
<dbReference type="AlphaFoldDB" id="A0A371X719"/>
<comment type="caution">
    <text evidence="2">The sequence shown here is derived from an EMBL/GenBank/DDBJ whole genome shotgun (WGS) entry which is preliminary data.</text>
</comment>
<evidence type="ECO:0000313" key="2">
    <source>
        <dbReference type="EMBL" id="RFC65025.1"/>
    </source>
</evidence>
<accession>A0A371X719</accession>